<dbReference type="NCBIfam" id="NF011470">
    <property type="entry name" value="PRK14887.1"/>
    <property type="match status" value="1"/>
</dbReference>
<dbReference type="EMBL" id="CP009506">
    <property type="protein sequence ID" value="AKB28805.1"/>
    <property type="molecule type" value="Genomic_DNA"/>
</dbReference>
<dbReference type="PATRIC" id="fig|1434120.4.peg.2697"/>
<keyword evidence="2" id="KW-1185">Reference proteome</keyword>
<gene>
    <name evidence="1" type="ORF">MSSIT_2086</name>
</gene>
<dbReference type="HOGENOM" id="CLU_169408_2_0_2"/>
<dbReference type="Proteomes" id="UP000033111">
    <property type="component" value="Chromosome"/>
</dbReference>
<evidence type="ECO:0000313" key="1">
    <source>
        <dbReference type="EMBL" id="AKB28805.1"/>
    </source>
</evidence>
<accession>A0A0E3P5A0</accession>
<sequence length="91" mass="10180">MELSRKNARGIFMKITGTIGFPDPESKQSVARILKALSPDNLRSMESEISDERIAVRFHSEKIGSLLATVDDFLMNVKIGEGVEQTLEKEK</sequence>
<dbReference type="AlphaFoldDB" id="A0A0E3P5A0"/>
<proteinExistence type="predicted"/>
<reference evidence="1 2" key="1">
    <citation type="submission" date="2014-07" db="EMBL/GenBank/DDBJ databases">
        <title>Methanogenic archaea and the global carbon cycle.</title>
        <authorList>
            <person name="Henriksen J.R."/>
            <person name="Luke J."/>
            <person name="Reinhart S."/>
            <person name="Benedict M.N."/>
            <person name="Youngblut N.D."/>
            <person name="Metcalf M.E."/>
            <person name="Whitaker R.J."/>
            <person name="Metcalf W.W."/>
        </authorList>
    </citation>
    <scope>NUCLEOTIDE SEQUENCE [LARGE SCALE GENOMIC DNA]</scope>
    <source>
        <strain evidence="1 2">T4/M</strain>
    </source>
</reference>
<protein>
    <submittedName>
        <fullName evidence="1">Uncharacterized protein</fullName>
    </submittedName>
</protein>
<evidence type="ECO:0000313" key="2">
    <source>
        <dbReference type="Proteomes" id="UP000033111"/>
    </source>
</evidence>
<dbReference type="KEGG" id="msw:MSSIT_2086"/>
<organism evidence="1 2">
    <name type="scientific">Methanosarcina siciliae T4/M</name>
    <dbReference type="NCBI Taxonomy" id="1434120"/>
    <lineage>
        <taxon>Archaea</taxon>
        <taxon>Methanobacteriati</taxon>
        <taxon>Methanobacteriota</taxon>
        <taxon>Stenosarchaea group</taxon>
        <taxon>Methanomicrobia</taxon>
        <taxon>Methanosarcinales</taxon>
        <taxon>Methanosarcinaceae</taxon>
        <taxon>Methanosarcina</taxon>
    </lineage>
</organism>
<name>A0A0E3P5A0_9EURY</name>